<organism evidence="3 4">
    <name type="scientific">Lentinula guzmanii</name>
    <dbReference type="NCBI Taxonomy" id="2804957"/>
    <lineage>
        <taxon>Eukaryota</taxon>
        <taxon>Fungi</taxon>
        <taxon>Dikarya</taxon>
        <taxon>Basidiomycota</taxon>
        <taxon>Agaricomycotina</taxon>
        <taxon>Agaricomycetes</taxon>
        <taxon>Agaricomycetidae</taxon>
        <taxon>Agaricales</taxon>
        <taxon>Marasmiineae</taxon>
        <taxon>Omphalotaceae</taxon>
        <taxon>Lentinula</taxon>
    </lineage>
</organism>
<evidence type="ECO:0000313" key="4">
    <source>
        <dbReference type="Proteomes" id="UP001176059"/>
    </source>
</evidence>
<keyword evidence="1" id="KW-0812">Transmembrane</keyword>
<dbReference type="InterPro" id="IPR045340">
    <property type="entry name" value="DUF6533"/>
</dbReference>
<feature type="domain" description="DUF6533" evidence="2">
    <location>
        <begin position="36"/>
        <end position="76"/>
    </location>
</feature>
<keyword evidence="1" id="KW-1133">Transmembrane helix</keyword>
<reference evidence="3" key="2">
    <citation type="journal article" date="2023" name="Proc. Natl. Acad. Sci. U.S.A.">
        <title>A global phylogenomic analysis of the shiitake genus Lentinula.</title>
        <authorList>
            <person name="Sierra-Patev S."/>
            <person name="Min B."/>
            <person name="Naranjo-Ortiz M."/>
            <person name="Looney B."/>
            <person name="Konkel Z."/>
            <person name="Slot J.C."/>
            <person name="Sakamoto Y."/>
            <person name="Steenwyk J.L."/>
            <person name="Rokas A."/>
            <person name="Carro J."/>
            <person name="Camarero S."/>
            <person name="Ferreira P."/>
            <person name="Molpeceres G."/>
            <person name="Ruiz-Duenas F.J."/>
            <person name="Serrano A."/>
            <person name="Henrissat B."/>
            <person name="Drula E."/>
            <person name="Hughes K.W."/>
            <person name="Mata J.L."/>
            <person name="Ishikawa N.K."/>
            <person name="Vargas-Isla R."/>
            <person name="Ushijima S."/>
            <person name="Smith C.A."/>
            <person name="Donoghue J."/>
            <person name="Ahrendt S."/>
            <person name="Andreopoulos W."/>
            <person name="He G."/>
            <person name="LaButti K."/>
            <person name="Lipzen A."/>
            <person name="Ng V."/>
            <person name="Riley R."/>
            <person name="Sandor L."/>
            <person name="Barry K."/>
            <person name="Martinez A.T."/>
            <person name="Xiao Y."/>
            <person name="Gibbons J.G."/>
            <person name="Terashima K."/>
            <person name="Grigoriev I.V."/>
            <person name="Hibbett D."/>
        </authorList>
    </citation>
    <scope>NUCLEOTIDE SEQUENCE</scope>
    <source>
        <strain evidence="3">ET3784</strain>
    </source>
</reference>
<dbReference type="Pfam" id="PF20151">
    <property type="entry name" value="DUF6533"/>
    <property type="match status" value="1"/>
</dbReference>
<accession>A0AA38JDG2</accession>
<keyword evidence="4" id="KW-1185">Reference proteome</keyword>
<feature type="transmembrane region" description="Helical" evidence="1">
    <location>
        <begin position="217"/>
        <end position="242"/>
    </location>
</feature>
<feature type="transmembrane region" description="Helical" evidence="1">
    <location>
        <begin position="65"/>
        <end position="84"/>
    </location>
</feature>
<feature type="transmembrane region" description="Helical" evidence="1">
    <location>
        <begin position="186"/>
        <end position="205"/>
    </location>
</feature>
<feature type="transmembrane region" description="Helical" evidence="1">
    <location>
        <begin position="254"/>
        <end position="272"/>
    </location>
</feature>
<gene>
    <name evidence="3" type="ORF">DFJ43DRAFT_1083351</name>
</gene>
<comment type="caution">
    <text evidence="3">The sequence shown here is derived from an EMBL/GenBank/DDBJ whole genome shotgun (WGS) entry which is preliminary data.</text>
</comment>
<dbReference type="EMBL" id="JANVFO010000036">
    <property type="protein sequence ID" value="KAJ3730026.1"/>
    <property type="molecule type" value="Genomic_DNA"/>
</dbReference>
<reference evidence="3" key="1">
    <citation type="submission" date="2022-08" db="EMBL/GenBank/DDBJ databases">
        <authorList>
            <consortium name="DOE Joint Genome Institute"/>
            <person name="Min B."/>
            <person name="Sierra-Patev S."/>
            <person name="Naranjo-Ortiz M."/>
            <person name="Looney B."/>
            <person name="Konkel Z."/>
            <person name="Slot J.C."/>
            <person name="Sakamoto Y."/>
            <person name="Steenwyk J.L."/>
            <person name="Rokas A."/>
            <person name="Carro J."/>
            <person name="Camarero S."/>
            <person name="Ferreira P."/>
            <person name="Molpeceres G."/>
            <person name="Ruiz-duenas F.J."/>
            <person name="Serrano A."/>
            <person name="Henrissat B."/>
            <person name="Drula E."/>
            <person name="Hughes K.W."/>
            <person name="Mata J.L."/>
            <person name="Ishikawa N.K."/>
            <person name="Vargas-Isla R."/>
            <person name="Ushijima S."/>
            <person name="Smith C.A."/>
            <person name="Ahrendt S."/>
            <person name="Andreopoulos W."/>
            <person name="He G."/>
            <person name="LaButti K."/>
            <person name="Lipzen A."/>
            <person name="Ng V."/>
            <person name="Riley R."/>
            <person name="Sandor L."/>
            <person name="Barry K."/>
            <person name="Martinez A.T."/>
            <person name="Xiao Y."/>
            <person name="Gibbons J.G."/>
            <person name="Terashima K."/>
            <person name="Hibbett D.S."/>
            <person name="Grigoriev I.V."/>
        </authorList>
    </citation>
    <scope>NUCLEOTIDE SEQUENCE</scope>
    <source>
        <strain evidence="3">ET3784</strain>
    </source>
</reference>
<sequence length="347" mass="38684">MLVIIFSSPIPFDGHCRPAVAMDTASDRLAQDFTWASLAVLYYDYSLTFNEEVEYIWGLKFTSSTLLYILCRYAMVANLLYLLAHLDKIGLRWVSSDVTHIAKPKLDTASCDTWYKIIAVLGVLGRAAVIVTFTLRTYVVWAQSRIVLTSLVMLGIATVLTDAIFVPRQTCASTRGDTAIVDIVRSLLTIVFETLSATLIFIRSLQAFRKYPNQHSFTYFLMQEGAVYFCVVSLFTVATFVLKVSTKSSYLHDLLNAFTLPLSGLLTARFLLHLRAWNKARTSTVSCTAALDVESQQRAPGSRSHTSISSVGIQLVSATASINSERSDWLTTAEFGEDPMLKSKEFR</sequence>
<feature type="transmembrane region" description="Helical" evidence="1">
    <location>
        <begin position="147"/>
        <end position="166"/>
    </location>
</feature>
<dbReference type="AlphaFoldDB" id="A0AA38JDG2"/>
<dbReference type="Proteomes" id="UP001176059">
    <property type="component" value="Unassembled WGS sequence"/>
</dbReference>
<evidence type="ECO:0000313" key="3">
    <source>
        <dbReference type="EMBL" id="KAJ3730026.1"/>
    </source>
</evidence>
<protein>
    <recommendedName>
        <fullName evidence="2">DUF6533 domain-containing protein</fullName>
    </recommendedName>
</protein>
<keyword evidence="1" id="KW-0472">Membrane</keyword>
<feature type="transmembrane region" description="Helical" evidence="1">
    <location>
        <begin position="114"/>
        <end position="135"/>
    </location>
</feature>
<proteinExistence type="predicted"/>
<evidence type="ECO:0000259" key="2">
    <source>
        <dbReference type="Pfam" id="PF20151"/>
    </source>
</evidence>
<name>A0AA38JDG2_9AGAR</name>
<evidence type="ECO:0000256" key="1">
    <source>
        <dbReference type="SAM" id="Phobius"/>
    </source>
</evidence>